<dbReference type="Proteomes" id="UP000634004">
    <property type="component" value="Unassembled WGS sequence"/>
</dbReference>
<reference evidence="1" key="2">
    <citation type="submission" date="2020-09" db="EMBL/GenBank/DDBJ databases">
        <authorList>
            <person name="Sun Q."/>
            <person name="Kim S."/>
        </authorList>
    </citation>
    <scope>NUCLEOTIDE SEQUENCE</scope>
    <source>
        <strain evidence="1">KCTC 32513</strain>
    </source>
</reference>
<proteinExistence type="predicted"/>
<evidence type="ECO:0000313" key="1">
    <source>
        <dbReference type="EMBL" id="GHA99120.1"/>
    </source>
</evidence>
<keyword evidence="2" id="KW-1185">Reference proteome</keyword>
<dbReference type="EMBL" id="BMZH01000009">
    <property type="protein sequence ID" value="GHA99120.1"/>
    <property type="molecule type" value="Genomic_DNA"/>
</dbReference>
<dbReference type="AlphaFoldDB" id="A0A8J3G348"/>
<comment type="caution">
    <text evidence="1">The sequence shown here is derived from an EMBL/GenBank/DDBJ whole genome shotgun (WGS) entry which is preliminary data.</text>
</comment>
<reference evidence="1" key="1">
    <citation type="journal article" date="2014" name="Int. J. Syst. Evol. Microbiol.">
        <title>Complete genome sequence of Corynebacterium casei LMG S-19264T (=DSM 44701T), isolated from a smear-ripened cheese.</title>
        <authorList>
            <consortium name="US DOE Joint Genome Institute (JGI-PGF)"/>
            <person name="Walter F."/>
            <person name="Albersmeier A."/>
            <person name="Kalinowski J."/>
            <person name="Ruckert C."/>
        </authorList>
    </citation>
    <scope>NUCLEOTIDE SEQUENCE</scope>
    <source>
        <strain evidence="1">KCTC 32513</strain>
    </source>
</reference>
<name>A0A8J3G348_9PROT</name>
<evidence type="ECO:0000313" key="2">
    <source>
        <dbReference type="Proteomes" id="UP000634004"/>
    </source>
</evidence>
<gene>
    <name evidence="1" type="ORF">GCM10009069_22630</name>
</gene>
<protein>
    <submittedName>
        <fullName evidence="1">Uncharacterized protein</fullName>
    </submittedName>
</protein>
<accession>A0A8J3G348</accession>
<sequence length="72" mass="7815">MVGVREIKVWDPEFYRGGCHGQLCAGRVGRVDASNPGHSILLCPLSANNSGKDDIEDYIPNIILAVPSLICY</sequence>
<organism evidence="1 2">
    <name type="scientific">Algimonas arctica</name>
    <dbReference type="NCBI Taxonomy" id="1479486"/>
    <lineage>
        <taxon>Bacteria</taxon>
        <taxon>Pseudomonadati</taxon>
        <taxon>Pseudomonadota</taxon>
        <taxon>Alphaproteobacteria</taxon>
        <taxon>Maricaulales</taxon>
        <taxon>Robiginitomaculaceae</taxon>
        <taxon>Algimonas</taxon>
    </lineage>
</organism>